<gene>
    <name evidence="1" type="ORF">MPL3365_130591</name>
</gene>
<dbReference type="EMBL" id="CCNE01000005">
    <property type="protein sequence ID" value="CDX51636.1"/>
    <property type="molecule type" value="Genomic_DNA"/>
</dbReference>
<proteinExistence type="predicted"/>
<reference evidence="1 2" key="1">
    <citation type="submission" date="2014-08" db="EMBL/GenBank/DDBJ databases">
        <authorList>
            <person name="Moulin Lionel"/>
        </authorList>
    </citation>
    <scope>NUCLEOTIDE SEQUENCE [LARGE SCALE GENOMIC DNA]</scope>
</reference>
<dbReference type="AlphaFoldDB" id="A0A090G3W2"/>
<name>A0A090G3W2_MESPL</name>
<accession>A0A090G3W2</accession>
<organism evidence="1 2">
    <name type="scientific">Mesorhizobium plurifarium</name>
    <dbReference type="NCBI Taxonomy" id="69974"/>
    <lineage>
        <taxon>Bacteria</taxon>
        <taxon>Pseudomonadati</taxon>
        <taxon>Pseudomonadota</taxon>
        <taxon>Alphaproteobacteria</taxon>
        <taxon>Hyphomicrobiales</taxon>
        <taxon>Phyllobacteriaceae</taxon>
        <taxon>Mesorhizobium</taxon>
    </lineage>
</organism>
<sequence>MAAPLPRNCSQGWSQVNRGNTGSRTIAALVLKVTLEDKDFLTATVRRAAETHCPEP</sequence>
<protein>
    <submittedName>
        <fullName evidence="1">Uncharacterized protein</fullName>
    </submittedName>
</protein>
<evidence type="ECO:0000313" key="1">
    <source>
        <dbReference type="EMBL" id="CDX51636.1"/>
    </source>
</evidence>
<evidence type="ECO:0000313" key="2">
    <source>
        <dbReference type="Proteomes" id="UP000046122"/>
    </source>
</evidence>
<dbReference type="Proteomes" id="UP000046122">
    <property type="component" value="Unassembled WGS sequence"/>
</dbReference>